<dbReference type="PANTHER" id="PTHR48465:SF1">
    <property type="entry name" value="PROTEIN SSUH2 HOMOLOG"/>
    <property type="match status" value="1"/>
</dbReference>
<sequence>MASDPASADWGADQRPDADDVLEQLAAKTSVDDGVVDATVVETHRERARRRTERILTASDGNAKRRWILPGTYKRQCDERVAYADRYDAAPEGMGTKRVPYVETGRPVQTCPGCDGTERTTCTRCGGDKEADCRTCHGDGKTTCSVCDGDPVSECDACEDGTQPCSSCGGSASEDCPECEGTGGHTETAQCPRCEGDGWINCKDCDGEGGECDTCGGESTVDCPRCDGDGVDDRWIDCSRCGGRESLGCSSCDGTGTERCDACGGTATLSCDACTGSGTEPCDACEETGVVHCTDCNEHGTVTCDQCKGVGEVVHAVSGELVFDVDTAVEVDTERVPRDWISSQDGTVSERERENPETDGGVYRRVIEEEEIPAVTVTYRHAGGEYDAAIVDGTLRYDDAPKPAENIHAQIEHAVDTGTFEYDSGRSFGETVRAAPGALVGDATRITAGVLFASVVLLGVALATTLLPIGDGLQDAIGVGGTAVAALWYARWIGASEDGISTASNGGGLIAPALLGVAAVGATIQGAVDPASGLLVIALVAGLWSRRVAGRLAFEGARVDHRVRQRRLFLENTLDGRPSEVASLGLADLLPSPEPVPSSDLLGRVGGVVVTVGLGANVWLASLLVLGAVGDENLLLAYVGFETVLVVPAATALLATASLSVLALGKVIESDPEADLDPDTEAPGSRSTDSRGASEPPGSTRSREPSQSRESTQSRTANGQTNEPNDFQLTLLYSIDRGEGNTGVEIKERIVELHDDPTAEAGVDPALRQLTRNGFLQQTDKGYYTTRAGEELLREHEDQIEDRVGS</sequence>
<dbReference type="Proteomes" id="UP001596443">
    <property type="component" value="Unassembled WGS sequence"/>
</dbReference>
<dbReference type="AlphaFoldDB" id="A0ABD5TAX8"/>
<feature type="transmembrane region" description="Helical" evidence="2">
    <location>
        <begin position="514"/>
        <end position="544"/>
    </location>
</feature>
<dbReference type="RefSeq" id="WP_284063458.1">
    <property type="nucleotide sequence ID" value="NZ_CP126159.1"/>
</dbReference>
<dbReference type="EMBL" id="JBHSWX010000001">
    <property type="protein sequence ID" value="MFC6784633.1"/>
    <property type="molecule type" value="Genomic_DNA"/>
</dbReference>
<organism evidence="3 4">
    <name type="scientific">Halobaculum halobium</name>
    <dbReference type="NCBI Taxonomy" id="3032281"/>
    <lineage>
        <taxon>Archaea</taxon>
        <taxon>Methanobacteriati</taxon>
        <taxon>Methanobacteriota</taxon>
        <taxon>Stenosarchaea group</taxon>
        <taxon>Halobacteria</taxon>
        <taxon>Halobacteriales</taxon>
        <taxon>Haloferacaceae</taxon>
        <taxon>Halobaculum</taxon>
    </lineage>
</organism>
<dbReference type="PANTHER" id="PTHR48465">
    <property type="entry name" value="PROTEIN SSUH2 HOMOLOG"/>
    <property type="match status" value="1"/>
</dbReference>
<protein>
    <submittedName>
        <fullName evidence="3">Uncharacterized protein</fullName>
    </submittedName>
</protein>
<evidence type="ECO:0000313" key="4">
    <source>
        <dbReference type="Proteomes" id="UP001596443"/>
    </source>
</evidence>
<evidence type="ECO:0000313" key="3">
    <source>
        <dbReference type="EMBL" id="MFC6784633.1"/>
    </source>
</evidence>
<evidence type="ECO:0000256" key="2">
    <source>
        <dbReference type="SAM" id="Phobius"/>
    </source>
</evidence>
<keyword evidence="2" id="KW-0472">Membrane</keyword>
<evidence type="ECO:0000256" key="1">
    <source>
        <dbReference type="SAM" id="MobiDB-lite"/>
    </source>
</evidence>
<feature type="transmembrane region" description="Helical" evidence="2">
    <location>
        <begin position="476"/>
        <end position="494"/>
    </location>
</feature>
<gene>
    <name evidence="3" type="ORF">ACFQFD_01110</name>
</gene>
<feature type="transmembrane region" description="Helical" evidence="2">
    <location>
        <begin position="608"/>
        <end position="629"/>
    </location>
</feature>
<keyword evidence="4" id="KW-1185">Reference proteome</keyword>
<name>A0ABD5TAX8_9EURY</name>
<dbReference type="GeneID" id="81211349"/>
<feature type="transmembrane region" description="Helical" evidence="2">
    <location>
        <begin position="446"/>
        <end position="469"/>
    </location>
</feature>
<feature type="region of interest" description="Disordered" evidence="1">
    <location>
        <begin position="672"/>
        <end position="726"/>
    </location>
</feature>
<comment type="caution">
    <text evidence="3">The sequence shown here is derived from an EMBL/GenBank/DDBJ whole genome shotgun (WGS) entry which is preliminary data.</text>
</comment>
<keyword evidence="2" id="KW-1133">Transmembrane helix</keyword>
<dbReference type="InterPro" id="IPR052789">
    <property type="entry name" value="SSUH2_homolog"/>
</dbReference>
<proteinExistence type="predicted"/>
<reference evidence="3 4" key="1">
    <citation type="journal article" date="2019" name="Int. J. Syst. Evol. Microbiol.">
        <title>The Global Catalogue of Microorganisms (GCM) 10K type strain sequencing project: providing services to taxonomists for standard genome sequencing and annotation.</title>
        <authorList>
            <consortium name="The Broad Institute Genomics Platform"/>
            <consortium name="The Broad Institute Genome Sequencing Center for Infectious Disease"/>
            <person name="Wu L."/>
            <person name="Ma J."/>
        </authorList>
    </citation>
    <scope>NUCLEOTIDE SEQUENCE [LARGE SCALE GENOMIC DNA]</scope>
    <source>
        <strain evidence="3 4">SYNS20</strain>
    </source>
</reference>
<keyword evidence="2" id="KW-0812">Transmembrane</keyword>
<feature type="transmembrane region" description="Helical" evidence="2">
    <location>
        <begin position="635"/>
        <end position="664"/>
    </location>
</feature>
<accession>A0ABD5TAX8</accession>
<feature type="compositionally biased region" description="Polar residues" evidence="1">
    <location>
        <begin position="708"/>
        <end position="726"/>
    </location>
</feature>